<dbReference type="EMBL" id="JBHLTL010000006">
    <property type="protein sequence ID" value="MFC0590184.1"/>
    <property type="molecule type" value="Genomic_DNA"/>
</dbReference>
<evidence type="ECO:0000256" key="2">
    <source>
        <dbReference type="PROSITE-ProRule" id="PRU01091"/>
    </source>
</evidence>
<dbReference type="Pfam" id="PF00486">
    <property type="entry name" value="Trans_reg_C"/>
    <property type="match status" value="1"/>
</dbReference>
<organism evidence="4 5">
    <name type="scientific">Novosphingobium aquiterrae</name>
    <dbReference type="NCBI Taxonomy" id="624388"/>
    <lineage>
        <taxon>Bacteria</taxon>
        <taxon>Pseudomonadati</taxon>
        <taxon>Pseudomonadota</taxon>
        <taxon>Alphaproteobacteria</taxon>
        <taxon>Sphingomonadales</taxon>
        <taxon>Sphingomonadaceae</taxon>
        <taxon>Novosphingobium</taxon>
    </lineage>
</organism>
<dbReference type="InterPro" id="IPR036388">
    <property type="entry name" value="WH-like_DNA-bd_sf"/>
</dbReference>
<evidence type="ECO:0000313" key="5">
    <source>
        <dbReference type="Proteomes" id="UP001589943"/>
    </source>
</evidence>
<dbReference type="SMART" id="SM00862">
    <property type="entry name" value="Trans_reg_C"/>
    <property type="match status" value="1"/>
</dbReference>
<dbReference type="InterPro" id="IPR016032">
    <property type="entry name" value="Sig_transdc_resp-reg_C-effctor"/>
</dbReference>
<name>A0ABV6PKV2_9SPHN</name>
<evidence type="ECO:0000256" key="1">
    <source>
        <dbReference type="ARBA" id="ARBA00023125"/>
    </source>
</evidence>
<dbReference type="InterPro" id="IPR001867">
    <property type="entry name" value="OmpR/PhoB-type_DNA-bd"/>
</dbReference>
<feature type="DNA-binding region" description="OmpR/PhoB-type" evidence="2">
    <location>
        <begin position="71"/>
        <end position="169"/>
    </location>
</feature>
<keyword evidence="1 2" id="KW-0238">DNA-binding</keyword>
<evidence type="ECO:0000313" key="4">
    <source>
        <dbReference type="EMBL" id="MFC0590184.1"/>
    </source>
</evidence>
<evidence type="ECO:0000259" key="3">
    <source>
        <dbReference type="PROSITE" id="PS51755"/>
    </source>
</evidence>
<keyword evidence="5" id="KW-1185">Reference proteome</keyword>
<comment type="caution">
    <text evidence="4">The sequence shown here is derived from an EMBL/GenBank/DDBJ whole genome shotgun (WGS) entry which is preliminary data.</text>
</comment>
<sequence>MPAGLPLARWLDLNTVCDTQRSLTAMLGIDDPMQRARLLNMGFGEAASWQLSLDELEARVLRMVERAQMVGRRRQVGALLLDLVLREGFVAGRALGLYPREFALLWRLADDPGRAVPSGALLGDVWRLSFRPETNSLAVHVSRVRAKLRLAGLDGLIETTADGAYRLAIVAGPGPLATVQAASADQLPLDAHIRLRKEQFCEQT</sequence>
<gene>
    <name evidence="4" type="ORF">ACFFF7_12225</name>
</gene>
<dbReference type="Gene3D" id="1.10.10.10">
    <property type="entry name" value="Winged helix-like DNA-binding domain superfamily/Winged helix DNA-binding domain"/>
    <property type="match status" value="1"/>
</dbReference>
<dbReference type="PROSITE" id="PS51755">
    <property type="entry name" value="OMPR_PHOB"/>
    <property type="match status" value="1"/>
</dbReference>
<dbReference type="CDD" id="cd00383">
    <property type="entry name" value="trans_reg_C"/>
    <property type="match status" value="1"/>
</dbReference>
<dbReference type="Proteomes" id="UP001589943">
    <property type="component" value="Unassembled WGS sequence"/>
</dbReference>
<reference evidence="4 5" key="1">
    <citation type="submission" date="2024-09" db="EMBL/GenBank/DDBJ databases">
        <authorList>
            <person name="Sun Q."/>
            <person name="Mori K."/>
        </authorList>
    </citation>
    <scope>NUCLEOTIDE SEQUENCE [LARGE SCALE GENOMIC DNA]</scope>
    <source>
        <strain evidence="4 5">NCAIM B.02537</strain>
    </source>
</reference>
<proteinExistence type="predicted"/>
<dbReference type="RefSeq" id="WP_379481630.1">
    <property type="nucleotide sequence ID" value="NZ_JBHLTL010000006.1"/>
</dbReference>
<dbReference type="SUPFAM" id="SSF46894">
    <property type="entry name" value="C-terminal effector domain of the bipartite response regulators"/>
    <property type="match status" value="1"/>
</dbReference>
<accession>A0ABV6PKV2</accession>
<feature type="domain" description="OmpR/PhoB-type" evidence="3">
    <location>
        <begin position="71"/>
        <end position="169"/>
    </location>
</feature>
<protein>
    <submittedName>
        <fullName evidence="4">Winged helix-turn-helix domain-containing protein</fullName>
    </submittedName>
</protein>